<proteinExistence type="inferred from homology"/>
<comment type="similarity">
    <text evidence="6">Belongs to the ABC-4 integral membrane protein family.</text>
</comment>
<dbReference type="PANTHER" id="PTHR30572:SF4">
    <property type="entry name" value="ABC TRANSPORTER PERMEASE YTRF"/>
    <property type="match status" value="1"/>
</dbReference>
<feature type="domain" description="MacB-like periplasmic core" evidence="9">
    <location>
        <begin position="95"/>
        <end position="310"/>
    </location>
</feature>
<evidence type="ECO:0000256" key="3">
    <source>
        <dbReference type="ARBA" id="ARBA00022692"/>
    </source>
</evidence>
<protein>
    <submittedName>
        <fullName evidence="10">ABC transporter permease</fullName>
    </submittedName>
</protein>
<gene>
    <name evidence="10" type="ORF">P8935_03545</name>
</gene>
<feature type="domain" description="MacB-like periplasmic core" evidence="9">
    <location>
        <begin position="564"/>
        <end position="700"/>
    </location>
</feature>
<dbReference type="InterPro" id="IPR003838">
    <property type="entry name" value="ABC3_permease_C"/>
</dbReference>
<dbReference type="InterPro" id="IPR050250">
    <property type="entry name" value="Macrolide_Exporter_MacB"/>
</dbReference>
<evidence type="ECO:0000256" key="6">
    <source>
        <dbReference type="ARBA" id="ARBA00038076"/>
    </source>
</evidence>
<dbReference type="GO" id="GO:0005886">
    <property type="term" value="C:plasma membrane"/>
    <property type="evidence" value="ECO:0007669"/>
    <property type="project" value="UniProtKB-SubCell"/>
</dbReference>
<feature type="transmembrane region" description="Helical" evidence="7">
    <location>
        <begin position="446"/>
        <end position="465"/>
    </location>
</feature>
<dbReference type="Pfam" id="PF12704">
    <property type="entry name" value="MacB_PCD"/>
    <property type="match status" value="2"/>
</dbReference>
<dbReference type="RefSeq" id="WP_348263638.1">
    <property type="nucleotide sequence ID" value="NZ_CP121196.1"/>
</dbReference>
<feature type="transmembrane region" description="Helical" evidence="7">
    <location>
        <begin position="92"/>
        <end position="114"/>
    </location>
</feature>
<dbReference type="Pfam" id="PF02687">
    <property type="entry name" value="FtsX"/>
    <property type="match status" value="2"/>
</dbReference>
<evidence type="ECO:0000256" key="2">
    <source>
        <dbReference type="ARBA" id="ARBA00022475"/>
    </source>
</evidence>
<dbReference type="InterPro" id="IPR025857">
    <property type="entry name" value="MacB_PCD"/>
</dbReference>
<dbReference type="InterPro" id="IPR047928">
    <property type="entry name" value="Perm_prefix_1"/>
</dbReference>
<keyword evidence="4 7" id="KW-1133">Transmembrane helix</keyword>
<reference evidence="10" key="1">
    <citation type="submission" date="2023-03" db="EMBL/GenBank/DDBJ databases">
        <title>Edaphobacter sp.</title>
        <authorList>
            <person name="Huber K.J."/>
            <person name="Papendorf J."/>
            <person name="Pilke C."/>
            <person name="Bunk B."/>
            <person name="Sproeer C."/>
            <person name="Pester M."/>
        </authorList>
    </citation>
    <scope>NUCLEOTIDE SEQUENCE</scope>
    <source>
        <strain evidence="10">DSM 110680</strain>
    </source>
</reference>
<feature type="transmembrane region" description="Helical" evidence="7">
    <location>
        <begin position="400"/>
        <end position="426"/>
    </location>
</feature>
<evidence type="ECO:0000259" key="9">
    <source>
        <dbReference type="Pfam" id="PF12704"/>
    </source>
</evidence>
<dbReference type="NCBIfam" id="NF038403">
    <property type="entry name" value="perm_prefix_1"/>
    <property type="match status" value="1"/>
</dbReference>
<evidence type="ECO:0000256" key="1">
    <source>
        <dbReference type="ARBA" id="ARBA00004651"/>
    </source>
</evidence>
<keyword evidence="3 7" id="KW-0812">Transmembrane</keyword>
<dbReference type="AlphaFoldDB" id="A0AAU7DKY6"/>
<feature type="transmembrane region" description="Helical" evidence="7">
    <location>
        <begin position="349"/>
        <end position="374"/>
    </location>
</feature>
<feature type="transmembrane region" description="Helical" evidence="7">
    <location>
        <begin position="497"/>
        <end position="517"/>
    </location>
</feature>
<feature type="transmembrane region" description="Helical" evidence="7">
    <location>
        <begin position="843"/>
        <end position="862"/>
    </location>
</feature>
<accession>A0AAU7DKY6</accession>
<keyword evidence="2" id="KW-1003">Cell membrane</keyword>
<feature type="domain" description="ABC3 transporter permease C-terminal" evidence="8">
    <location>
        <begin position="356"/>
        <end position="470"/>
    </location>
</feature>
<evidence type="ECO:0000256" key="7">
    <source>
        <dbReference type="SAM" id="Phobius"/>
    </source>
</evidence>
<dbReference type="PANTHER" id="PTHR30572">
    <property type="entry name" value="MEMBRANE COMPONENT OF TRANSPORTER-RELATED"/>
    <property type="match status" value="1"/>
</dbReference>
<organism evidence="10">
    <name type="scientific">Telmatobacter sp. DSM 110680</name>
    <dbReference type="NCBI Taxonomy" id="3036704"/>
    <lineage>
        <taxon>Bacteria</taxon>
        <taxon>Pseudomonadati</taxon>
        <taxon>Acidobacteriota</taxon>
        <taxon>Terriglobia</taxon>
        <taxon>Terriglobales</taxon>
        <taxon>Acidobacteriaceae</taxon>
        <taxon>Telmatobacter</taxon>
    </lineage>
</organism>
<feature type="domain" description="ABC3 transporter permease C-terminal" evidence="8">
    <location>
        <begin position="759"/>
        <end position="872"/>
    </location>
</feature>
<evidence type="ECO:0000313" key="10">
    <source>
        <dbReference type="EMBL" id="XBH18413.1"/>
    </source>
</evidence>
<dbReference type="EMBL" id="CP121196">
    <property type="protein sequence ID" value="XBH18413.1"/>
    <property type="molecule type" value="Genomic_DNA"/>
</dbReference>
<dbReference type="NCBIfam" id="TIGR03434">
    <property type="entry name" value="ADOP"/>
    <property type="match status" value="1"/>
</dbReference>
<dbReference type="InterPro" id="IPR017800">
    <property type="entry name" value="ADOP"/>
</dbReference>
<evidence type="ECO:0000256" key="5">
    <source>
        <dbReference type="ARBA" id="ARBA00023136"/>
    </source>
</evidence>
<comment type="subcellular location">
    <subcellularLocation>
        <location evidence="1">Cell membrane</location>
        <topology evidence="1">Multi-pass membrane protein</topology>
    </subcellularLocation>
</comment>
<feature type="transmembrane region" description="Helical" evidence="7">
    <location>
        <begin position="757"/>
        <end position="780"/>
    </location>
</feature>
<sequence length="879" mass="94861">MAVFRRFANLFRRAQVDRDIDAELQAHIAMRIDANVAAGMSPEEALRDAVLRFGNRTVAKERVTASDATLSLADLGRDIRYAGRQLRRSPGFALTVILTLALGIGANVVVFGVLNAMLLRPLNVTGADRLLELANGRPGDDNQSYPDYVDFKARNSAFSDMAAYRLGYAGMSSGGNAEKSWEYEVSGNYFDMLGVQPQLGRFFHASDEHGPNSAPYIVLSDALWHSRFNGDPRVVGTTVDLNKHPFAILGVAPKGFHGTEIFFWPEFWMPMVNEQQVEGYSFLTKRGNHGLFVIGPLKPGVTPRQAEDNLLAVAHQMTRENPTDDDGLAVRLVKPGLMGDVLGGPAKPFLAAIMGLALLVLLAACVNLAGIFAARAADRSRELAIRLSIGSTRWRILRQLLTEAVVVSLAGGALGTLIATGMLKFLSHWQPISEYPIHVTVVADGRTYLIAVLLSLAAGILPGLLPARQVWQTDATDALKSGTTSARILRRLTLRDLLLGIQIALCALLLTSSMVALRGMERSLHAPMGFVPEGAMVADTDMQMAGYSDNSAFPVQRRMIEAASQIRGVSGAGTIDSLPLGGGGSNWSVYREGTTDLRNSNSVMTAQSYGISPGYLRAAGTTLLGGRDFTWDDKANAPKVAIVNQTFAHKMFGDEPAIGRHFLGGDKTNYLIVGIVENGKYEMLTEDPMPAMFFPLDQEHEANTILIVRSDLPPSEIAGALNRVLTEIDPTLPFSLRTWPDRLSFPLFPPRIATATLGVMGMLAAMLAITGVFGMATYTVSKRLRELGIRVALGAHRAQLMRAALGRPMIVLLSGSLAGLILGVLASRLLAALVYEATPRDPLVLIGAVAAMILIGLIATWIPARRALAINPAQLLRQD</sequence>
<keyword evidence="5 7" id="KW-0472">Membrane</keyword>
<name>A0AAU7DKY6_9BACT</name>
<evidence type="ECO:0000259" key="8">
    <source>
        <dbReference type="Pfam" id="PF02687"/>
    </source>
</evidence>
<evidence type="ECO:0000256" key="4">
    <source>
        <dbReference type="ARBA" id="ARBA00022989"/>
    </source>
</evidence>
<feature type="transmembrane region" description="Helical" evidence="7">
    <location>
        <begin position="810"/>
        <end position="831"/>
    </location>
</feature>
<dbReference type="GO" id="GO:0022857">
    <property type="term" value="F:transmembrane transporter activity"/>
    <property type="evidence" value="ECO:0007669"/>
    <property type="project" value="TreeGrafter"/>
</dbReference>